<organism evidence="1 2">
    <name type="scientific">Gossypium trilobum</name>
    <dbReference type="NCBI Taxonomy" id="34281"/>
    <lineage>
        <taxon>Eukaryota</taxon>
        <taxon>Viridiplantae</taxon>
        <taxon>Streptophyta</taxon>
        <taxon>Embryophyta</taxon>
        <taxon>Tracheophyta</taxon>
        <taxon>Spermatophyta</taxon>
        <taxon>Magnoliopsida</taxon>
        <taxon>eudicotyledons</taxon>
        <taxon>Gunneridae</taxon>
        <taxon>Pentapetalae</taxon>
        <taxon>rosids</taxon>
        <taxon>malvids</taxon>
        <taxon>Malvales</taxon>
        <taxon>Malvaceae</taxon>
        <taxon>Malvoideae</taxon>
        <taxon>Gossypium</taxon>
    </lineage>
</organism>
<comment type="caution">
    <text evidence="1">The sequence shown here is derived from an EMBL/GenBank/DDBJ whole genome shotgun (WGS) entry which is preliminary data.</text>
</comment>
<dbReference type="Proteomes" id="UP000593568">
    <property type="component" value="Unassembled WGS sequence"/>
</dbReference>
<protein>
    <submittedName>
        <fullName evidence="1">Uncharacterized protein</fullName>
    </submittedName>
</protein>
<gene>
    <name evidence="1" type="ORF">Gotri_012865</name>
</gene>
<evidence type="ECO:0000313" key="1">
    <source>
        <dbReference type="EMBL" id="MBA0763422.1"/>
    </source>
</evidence>
<name>A0A7J9DRN8_9ROSI</name>
<reference evidence="1 2" key="1">
    <citation type="journal article" date="2019" name="Genome Biol. Evol.">
        <title>Insights into the evolution of the New World diploid cottons (Gossypium, subgenus Houzingenia) based on genome sequencing.</title>
        <authorList>
            <person name="Grover C.E."/>
            <person name="Arick M.A. 2nd"/>
            <person name="Thrash A."/>
            <person name="Conover J.L."/>
            <person name="Sanders W.S."/>
            <person name="Peterson D.G."/>
            <person name="Frelichowski J.E."/>
            <person name="Scheffler J.A."/>
            <person name="Scheffler B.E."/>
            <person name="Wendel J.F."/>
        </authorList>
    </citation>
    <scope>NUCLEOTIDE SEQUENCE [LARGE SCALE GENOMIC DNA]</scope>
    <source>
        <strain evidence="1">8</strain>
        <tissue evidence="1">Leaf</tissue>
    </source>
</reference>
<proteinExistence type="predicted"/>
<evidence type="ECO:0000313" key="2">
    <source>
        <dbReference type="Proteomes" id="UP000593568"/>
    </source>
</evidence>
<accession>A0A7J9DRN8</accession>
<dbReference type="AlphaFoldDB" id="A0A7J9DRN8"/>
<sequence length="53" mass="6167">MSKCHGARSFMSFKAPICIAEAIYAKRSNKRTTERTHTRCLSKCSQYFLIHKE</sequence>
<dbReference type="EMBL" id="JABEZW010000004">
    <property type="protein sequence ID" value="MBA0763422.1"/>
    <property type="molecule type" value="Genomic_DNA"/>
</dbReference>
<keyword evidence="2" id="KW-1185">Reference proteome</keyword>